<proteinExistence type="inferred from homology"/>
<comment type="similarity">
    <text evidence="1">Belongs to the FAD-binding monooxygenase family.</text>
</comment>
<dbReference type="InterPro" id="IPR020946">
    <property type="entry name" value="Flavin_mOase-like"/>
</dbReference>
<dbReference type="InterPro" id="IPR051209">
    <property type="entry name" value="FAD-bind_Monooxygenase_sf"/>
</dbReference>
<dbReference type="PANTHER" id="PTHR42877:SF10">
    <property type="entry name" value="L-ORNITHINE N(5)-OXYGENASE"/>
    <property type="match status" value="1"/>
</dbReference>
<dbReference type="Gene3D" id="3.50.50.60">
    <property type="entry name" value="FAD/NAD(P)-binding domain"/>
    <property type="match status" value="3"/>
</dbReference>
<dbReference type="OrthoDB" id="3971593at2759"/>
<dbReference type="InterPro" id="IPR036188">
    <property type="entry name" value="FAD/NAD-bd_sf"/>
</dbReference>
<sequence>MSTRSNGSFQAKYGNQIREETKNCSKSYTYYPVAIIGAGESGIATGYRLREELGFDQFRIFERQSGIGGSWWINRYPGAACSNVAIYDTNTLCSCIEKASIPPTASEILENLQEICQKHRILDKIQLNVEVRKCHWLESEQVWELTLWHIINKEGDLSESDRVKKVQNHGHESVYGSEQIIRAKVLVNTIGFIIEPNQLLEEVPGRKNFQGEIFHSLRWQYNVDLTDKEVIVVGTGCSATRFVPLLIDDYGAQSVTQLIRLPPWVVPLDTFSTHVNGSWNKLSLWLTRHLPSLGKLIRCCAAAGSDNSWRLFEPFGCSEKQRKNLEIDLLTQMKRVVPKKYHEILTPDHEFGCKPWVIDTAWLPSLKNPAVTLTTLPLTSIGETEVTLGPGRLYPDPHNTMSRAPNHKVTIPADVIILANEFDTNTWLYPLDVIGRSGKKLHDRFDEKRGSQMYMGIAHDGFPNFFNVLSPNTVNGNFSTILASENTLHFCLQLIKPLLEDEFSMVEVKQDAELRWARETQNALERMISKTGSSNSWYFDESGRGSVVYPYVYR</sequence>
<evidence type="ECO:0000256" key="4">
    <source>
        <dbReference type="ARBA" id="ARBA00023002"/>
    </source>
</evidence>
<dbReference type="STRING" id="212602.A0A420HW75"/>
<reference evidence="5 6" key="1">
    <citation type="journal article" date="2018" name="BMC Genomics">
        <title>Comparative genome analyses reveal sequence features reflecting distinct modes of host-adaptation between dicot and monocot powdery mildew.</title>
        <authorList>
            <person name="Wu Y."/>
            <person name="Ma X."/>
            <person name="Pan Z."/>
            <person name="Kale S.D."/>
            <person name="Song Y."/>
            <person name="King H."/>
            <person name="Zhang Q."/>
            <person name="Presley C."/>
            <person name="Deng X."/>
            <person name="Wei C.I."/>
            <person name="Xiao S."/>
        </authorList>
    </citation>
    <scope>NUCLEOTIDE SEQUENCE [LARGE SCALE GENOMIC DNA]</scope>
    <source>
        <strain evidence="5">UMSG2</strain>
    </source>
</reference>
<keyword evidence="3" id="KW-0274">FAD</keyword>
<dbReference type="AlphaFoldDB" id="A0A420HW75"/>
<keyword evidence="6" id="KW-1185">Reference proteome</keyword>
<evidence type="ECO:0000313" key="5">
    <source>
        <dbReference type="EMBL" id="RKF61656.1"/>
    </source>
</evidence>
<comment type="caution">
    <text evidence="5">The sequence shown here is derived from an EMBL/GenBank/DDBJ whole genome shotgun (WGS) entry which is preliminary data.</text>
</comment>
<dbReference type="GO" id="GO:0050660">
    <property type="term" value="F:flavin adenine dinucleotide binding"/>
    <property type="evidence" value="ECO:0007669"/>
    <property type="project" value="InterPro"/>
</dbReference>
<dbReference type="SUPFAM" id="SSF51905">
    <property type="entry name" value="FAD/NAD(P)-binding domain"/>
    <property type="match status" value="1"/>
</dbReference>
<dbReference type="PANTHER" id="PTHR42877">
    <property type="entry name" value="L-ORNITHINE N(5)-MONOOXYGENASE-RELATED"/>
    <property type="match status" value="1"/>
</dbReference>
<evidence type="ECO:0000313" key="6">
    <source>
        <dbReference type="Proteomes" id="UP000286134"/>
    </source>
</evidence>
<dbReference type="Pfam" id="PF00743">
    <property type="entry name" value="FMO-like"/>
    <property type="match status" value="1"/>
</dbReference>
<evidence type="ECO:0000256" key="2">
    <source>
        <dbReference type="ARBA" id="ARBA00022630"/>
    </source>
</evidence>
<keyword evidence="2" id="KW-0285">Flavoprotein</keyword>
<accession>A0A420HW75</accession>
<dbReference type="EMBL" id="MCFK01003998">
    <property type="protein sequence ID" value="RKF61656.1"/>
    <property type="molecule type" value="Genomic_DNA"/>
</dbReference>
<name>A0A420HW75_9PEZI</name>
<organism evidence="5 6">
    <name type="scientific">Erysiphe neolycopersici</name>
    <dbReference type="NCBI Taxonomy" id="212602"/>
    <lineage>
        <taxon>Eukaryota</taxon>
        <taxon>Fungi</taxon>
        <taxon>Dikarya</taxon>
        <taxon>Ascomycota</taxon>
        <taxon>Pezizomycotina</taxon>
        <taxon>Leotiomycetes</taxon>
        <taxon>Erysiphales</taxon>
        <taxon>Erysiphaceae</taxon>
        <taxon>Erysiphe</taxon>
    </lineage>
</organism>
<dbReference type="GO" id="GO:0004499">
    <property type="term" value="F:N,N-dimethylaniline monooxygenase activity"/>
    <property type="evidence" value="ECO:0007669"/>
    <property type="project" value="InterPro"/>
</dbReference>
<dbReference type="Proteomes" id="UP000286134">
    <property type="component" value="Unassembled WGS sequence"/>
</dbReference>
<keyword evidence="4" id="KW-0560">Oxidoreductase</keyword>
<keyword evidence="5" id="KW-0503">Monooxygenase</keyword>
<dbReference type="GO" id="GO:0050661">
    <property type="term" value="F:NADP binding"/>
    <property type="evidence" value="ECO:0007669"/>
    <property type="project" value="InterPro"/>
</dbReference>
<evidence type="ECO:0000256" key="3">
    <source>
        <dbReference type="ARBA" id="ARBA00022827"/>
    </source>
</evidence>
<gene>
    <name evidence="5" type="ORF">OnM2_039038</name>
</gene>
<evidence type="ECO:0000256" key="1">
    <source>
        <dbReference type="ARBA" id="ARBA00010139"/>
    </source>
</evidence>
<protein>
    <submittedName>
        <fullName evidence="5">Baeyer-Villiger monooxygenase</fullName>
    </submittedName>
</protein>